<dbReference type="EMBL" id="LAZR01016398">
    <property type="protein sequence ID" value="KKM04695.1"/>
    <property type="molecule type" value="Genomic_DNA"/>
</dbReference>
<reference evidence="1" key="1">
    <citation type="journal article" date="2015" name="Nature">
        <title>Complex archaea that bridge the gap between prokaryotes and eukaryotes.</title>
        <authorList>
            <person name="Spang A."/>
            <person name="Saw J.H."/>
            <person name="Jorgensen S.L."/>
            <person name="Zaremba-Niedzwiedzka K."/>
            <person name="Martijn J."/>
            <person name="Lind A.E."/>
            <person name="van Eijk R."/>
            <person name="Schleper C."/>
            <person name="Guy L."/>
            <person name="Ettema T.J."/>
        </authorList>
    </citation>
    <scope>NUCLEOTIDE SEQUENCE</scope>
</reference>
<dbReference type="NCBIfam" id="TIGR04387">
    <property type="entry name" value="capsid_maj_N4"/>
    <property type="match status" value="1"/>
</dbReference>
<sequence length="175" mass="18940">MRGLKAQKAYKITRILSASVNYGTSAIEASYVAVNHTDCEQDIRNLPGFTPVAEYGSRSPISEYELGTVEDTRYICSPDLNPILAGGKAVGTDGMVAADSTNNDVYPILFIGKESYGIVPLRGSGSVSPTILRPGVKSKSDPLGQRGYVGWKTWHAIVILNQVWMARLEVCVTDL</sequence>
<evidence type="ECO:0000313" key="1">
    <source>
        <dbReference type="EMBL" id="KKM04695.1"/>
    </source>
</evidence>
<protein>
    <submittedName>
        <fullName evidence="1">Uncharacterized protein</fullName>
    </submittedName>
</protein>
<dbReference type="AlphaFoldDB" id="A0A0F9H0W9"/>
<gene>
    <name evidence="1" type="ORF">LCGC14_1761670</name>
</gene>
<organism evidence="1">
    <name type="scientific">marine sediment metagenome</name>
    <dbReference type="NCBI Taxonomy" id="412755"/>
    <lineage>
        <taxon>unclassified sequences</taxon>
        <taxon>metagenomes</taxon>
        <taxon>ecological metagenomes</taxon>
    </lineage>
</organism>
<proteinExistence type="predicted"/>
<comment type="caution">
    <text evidence="1">The sequence shown here is derived from an EMBL/GenBank/DDBJ whole genome shotgun (WGS) entry which is preliminary data.</text>
</comment>
<name>A0A0F9H0W9_9ZZZZ</name>
<accession>A0A0F9H0W9</accession>